<dbReference type="SUPFAM" id="SSF81296">
    <property type="entry name" value="E set domains"/>
    <property type="match status" value="1"/>
</dbReference>
<keyword evidence="2" id="KW-1185">Reference proteome</keyword>
<reference evidence="1" key="2">
    <citation type="submission" date="2025-09" db="UniProtKB">
        <authorList>
            <consortium name="Ensembl"/>
        </authorList>
    </citation>
    <scope>IDENTIFICATION</scope>
</reference>
<evidence type="ECO:0000313" key="2">
    <source>
        <dbReference type="Proteomes" id="UP000472260"/>
    </source>
</evidence>
<dbReference type="GO" id="GO:0007399">
    <property type="term" value="P:nervous system development"/>
    <property type="evidence" value="ECO:0007669"/>
    <property type="project" value="UniProtKB-ARBA"/>
</dbReference>
<proteinExistence type="predicted"/>
<dbReference type="AlphaFoldDB" id="A0A671MP65"/>
<dbReference type="InterPro" id="IPR014753">
    <property type="entry name" value="Arrestin_N"/>
</dbReference>
<dbReference type="GO" id="GO:0007165">
    <property type="term" value="P:signal transduction"/>
    <property type="evidence" value="ECO:0007669"/>
    <property type="project" value="InterPro"/>
</dbReference>
<dbReference type="InterPro" id="IPR014756">
    <property type="entry name" value="Ig_E-set"/>
</dbReference>
<evidence type="ECO:0000313" key="1">
    <source>
        <dbReference type="Ensembl" id="ENSSANP00000035267.1"/>
    </source>
</evidence>
<reference evidence="1" key="1">
    <citation type="submission" date="2025-08" db="UniProtKB">
        <authorList>
            <consortium name="Ensembl"/>
        </authorList>
    </citation>
    <scope>IDENTIFICATION</scope>
</reference>
<dbReference type="Gene3D" id="2.60.40.840">
    <property type="match status" value="1"/>
</dbReference>
<organism evidence="1 2">
    <name type="scientific">Sinocyclocheilus anshuiensis</name>
    <dbReference type="NCBI Taxonomy" id="1608454"/>
    <lineage>
        <taxon>Eukaryota</taxon>
        <taxon>Metazoa</taxon>
        <taxon>Chordata</taxon>
        <taxon>Craniata</taxon>
        <taxon>Vertebrata</taxon>
        <taxon>Euteleostomi</taxon>
        <taxon>Actinopterygii</taxon>
        <taxon>Neopterygii</taxon>
        <taxon>Teleostei</taxon>
        <taxon>Ostariophysi</taxon>
        <taxon>Cypriniformes</taxon>
        <taxon>Cyprinidae</taxon>
        <taxon>Cyprininae</taxon>
        <taxon>Sinocyclocheilus</taxon>
    </lineage>
</organism>
<sequence>MSPKHVIYKKLSRDKSVGVYMGKRDFVDHCDFVDPVGKSFIEDVRCSGGL</sequence>
<name>A0A671MP65_9TELE</name>
<dbReference type="Proteomes" id="UP000472260">
    <property type="component" value="Unassembled WGS sequence"/>
</dbReference>
<dbReference type="Ensembl" id="ENSSANT00000037567.1">
    <property type="protein sequence ID" value="ENSSANP00000035267.1"/>
    <property type="gene ID" value="ENSSANG00000018073.1"/>
</dbReference>
<protein>
    <submittedName>
        <fullName evidence="1">Uncharacterized protein</fullName>
    </submittedName>
</protein>
<accession>A0A671MP65</accession>